<dbReference type="InParanoid" id="A0A0Q3FHD1"/>
<gene>
    <name evidence="2" type="ORF">BRADI_3g31515v3</name>
</gene>
<dbReference type="Gramene" id="KQJ97508">
    <property type="protein sequence ID" value="KQJ97508"/>
    <property type="gene ID" value="BRADI_3g31515v3"/>
</dbReference>
<evidence type="ECO:0000256" key="1">
    <source>
        <dbReference type="SAM" id="MobiDB-lite"/>
    </source>
</evidence>
<organism evidence="2">
    <name type="scientific">Brachypodium distachyon</name>
    <name type="common">Purple false brome</name>
    <name type="synonym">Trachynia distachya</name>
    <dbReference type="NCBI Taxonomy" id="15368"/>
    <lineage>
        <taxon>Eukaryota</taxon>
        <taxon>Viridiplantae</taxon>
        <taxon>Streptophyta</taxon>
        <taxon>Embryophyta</taxon>
        <taxon>Tracheophyta</taxon>
        <taxon>Spermatophyta</taxon>
        <taxon>Magnoliopsida</taxon>
        <taxon>Liliopsida</taxon>
        <taxon>Poales</taxon>
        <taxon>Poaceae</taxon>
        <taxon>BOP clade</taxon>
        <taxon>Pooideae</taxon>
        <taxon>Stipodae</taxon>
        <taxon>Brachypodieae</taxon>
        <taxon>Brachypodium</taxon>
    </lineage>
</organism>
<keyword evidence="4" id="KW-1185">Reference proteome</keyword>
<reference evidence="3" key="3">
    <citation type="submission" date="2018-08" db="UniProtKB">
        <authorList>
            <consortium name="EnsemblPlants"/>
        </authorList>
    </citation>
    <scope>IDENTIFICATION</scope>
    <source>
        <strain evidence="3">cv. Bd21</strain>
    </source>
</reference>
<protein>
    <submittedName>
        <fullName evidence="2 3">Uncharacterized protein</fullName>
    </submittedName>
</protein>
<dbReference type="EMBL" id="CM000882">
    <property type="protein sequence ID" value="KQJ97508.1"/>
    <property type="molecule type" value="Genomic_DNA"/>
</dbReference>
<evidence type="ECO:0000313" key="3">
    <source>
        <dbReference type="EnsemblPlants" id="KQJ97508"/>
    </source>
</evidence>
<sequence length="121" mass="13719">MQSQRSWMCFSFGRLMEPRDRASTIAPKMGRYLLTEHDEEPPFPFRGGLFLELPGGPPNWRLRGTRTVHGMNLATETSPTPVHVMEKEYITGVVKRRGGGGGEARRCREGMDEEGNRKGRK</sequence>
<evidence type="ECO:0000313" key="4">
    <source>
        <dbReference type="Proteomes" id="UP000008810"/>
    </source>
</evidence>
<feature type="compositionally biased region" description="Basic and acidic residues" evidence="1">
    <location>
        <begin position="103"/>
        <end position="121"/>
    </location>
</feature>
<dbReference type="AlphaFoldDB" id="A0A0Q3FHD1"/>
<dbReference type="EnsemblPlants" id="KQJ97508">
    <property type="protein sequence ID" value="KQJ97508"/>
    <property type="gene ID" value="BRADI_3g31515v3"/>
</dbReference>
<evidence type="ECO:0000313" key="2">
    <source>
        <dbReference type="EMBL" id="KQJ97508.1"/>
    </source>
</evidence>
<feature type="region of interest" description="Disordered" evidence="1">
    <location>
        <begin position="95"/>
        <end position="121"/>
    </location>
</feature>
<proteinExistence type="predicted"/>
<dbReference type="Proteomes" id="UP000008810">
    <property type="component" value="Chromosome 3"/>
</dbReference>
<accession>A0A0Q3FHD1</accession>
<name>A0A0Q3FHD1_BRADI</name>
<reference evidence="2 3" key="1">
    <citation type="journal article" date="2010" name="Nature">
        <title>Genome sequencing and analysis of the model grass Brachypodium distachyon.</title>
        <authorList>
            <consortium name="International Brachypodium Initiative"/>
        </authorList>
    </citation>
    <scope>NUCLEOTIDE SEQUENCE [LARGE SCALE GENOMIC DNA]</scope>
    <source>
        <strain evidence="2 3">Bd21</strain>
    </source>
</reference>
<reference evidence="2" key="2">
    <citation type="submission" date="2017-06" db="EMBL/GenBank/DDBJ databases">
        <title>WGS assembly of Brachypodium distachyon.</title>
        <authorList>
            <consortium name="The International Brachypodium Initiative"/>
            <person name="Lucas S."/>
            <person name="Harmon-Smith M."/>
            <person name="Lail K."/>
            <person name="Tice H."/>
            <person name="Grimwood J."/>
            <person name="Bruce D."/>
            <person name="Barry K."/>
            <person name="Shu S."/>
            <person name="Lindquist E."/>
            <person name="Wang M."/>
            <person name="Pitluck S."/>
            <person name="Vogel J.P."/>
            <person name="Garvin D.F."/>
            <person name="Mockler T.C."/>
            <person name="Schmutz J."/>
            <person name="Rokhsar D."/>
            <person name="Bevan M.W."/>
        </authorList>
    </citation>
    <scope>NUCLEOTIDE SEQUENCE</scope>
    <source>
        <strain evidence="2">Bd21</strain>
    </source>
</reference>